<dbReference type="EMBL" id="DPIY01000008">
    <property type="protein sequence ID" value="HCT57296.1"/>
    <property type="molecule type" value="Genomic_DNA"/>
</dbReference>
<dbReference type="PANTHER" id="PTHR46390:SF1">
    <property type="entry name" value="MANNOSE-1-PHOSPHATE GUANYLYLTRANSFERASE"/>
    <property type="match status" value="1"/>
</dbReference>
<reference evidence="2 3" key="1">
    <citation type="journal article" date="2018" name="Nat. Biotechnol.">
        <title>A standardized bacterial taxonomy based on genome phylogeny substantially revises the tree of life.</title>
        <authorList>
            <person name="Parks D.H."/>
            <person name="Chuvochina M."/>
            <person name="Waite D.W."/>
            <person name="Rinke C."/>
            <person name="Skarshewski A."/>
            <person name="Chaumeil P.A."/>
            <person name="Hugenholtz P."/>
        </authorList>
    </citation>
    <scope>NUCLEOTIDE SEQUENCE [LARGE SCALE GENOMIC DNA]</scope>
    <source>
        <strain evidence="2">UBA8844</strain>
    </source>
</reference>
<dbReference type="OMA" id="RILMEPF"/>
<dbReference type="PANTHER" id="PTHR46390">
    <property type="entry name" value="MANNOSE-1-PHOSPHATE GUANYLYLTRANSFERASE"/>
    <property type="match status" value="1"/>
</dbReference>
<evidence type="ECO:0000259" key="1">
    <source>
        <dbReference type="Pfam" id="PF00483"/>
    </source>
</evidence>
<keyword evidence="2" id="KW-0808">Transferase</keyword>
<comment type="caution">
    <text evidence="2">The sequence shown here is derived from an EMBL/GenBank/DDBJ whole genome shotgun (WGS) entry which is preliminary data.</text>
</comment>
<accession>A0A3D4V837</accession>
<name>A0A3D4V837_9BACT</name>
<sequence>MIRWNVVLAGGIGSRFWPLSTPARPKQLLPLVTDAPMLRDTLDRLRPSAPPERTLVLTNAELRDAILALEPTLPPENVVAEPRPAGTCAALAWAASLIARRDGPEAVMVCTHADWAIGDVPQFRDTLDRAAETAATTHALVTVGIVPSRPDTGFGYIQPGTAIESAPGAAGEVRRVARFVEKPDQARATQMVADGFLWNSGIFAWRVGDLLEEIAALTPEVQPALVAAGTNLERFFADVQSIAIDVGVLERSARVLVLAGQFGWDDVGTWAALHRVRQHDGQDNAMSGPTYALAASGNVVHAEGTQVVLYGVNDLVVVAREGLVMVTTREHAANLKTLLDAMPAEVREP</sequence>
<evidence type="ECO:0000313" key="3">
    <source>
        <dbReference type="Proteomes" id="UP000264071"/>
    </source>
</evidence>
<dbReference type="Pfam" id="PF00483">
    <property type="entry name" value="NTP_transferase"/>
    <property type="match status" value="1"/>
</dbReference>
<dbReference type="InterPro" id="IPR005835">
    <property type="entry name" value="NTP_transferase_dom"/>
</dbReference>
<dbReference type="Proteomes" id="UP000264071">
    <property type="component" value="Unassembled WGS sequence"/>
</dbReference>
<evidence type="ECO:0000313" key="2">
    <source>
        <dbReference type="EMBL" id="HCT57296.1"/>
    </source>
</evidence>
<dbReference type="InterPro" id="IPR029044">
    <property type="entry name" value="Nucleotide-diphossugar_trans"/>
</dbReference>
<organism evidence="2 3">
    <name type="scientific">Gemmatimonas aurantiaca</name>
    <dbReference type="NCBI Taxonomy" id="173480"/>
    <lineage>
        <taxon>Bacteria</taxon>
        <taxon>Pseudomonadati</taxon>
        <taxon>Gemmatimonadota</taxon>
        <taxon>Gemmatimonadia</taxon>
        <taxon>Gemmatimonadales</taxon>
        <taxon>Gemmatimonadaceae</taxon>
        <taxon>Gemmatimonas</taxon>
    </lineage>
</organism>
<dbReference type="AlphaFoldDB" id="A0A3D4V837"/>
<gene>
    <name evidence="2" type="ORF">DGD08_08810</name>
</gene>
<dbReference type="SUPFAM" id="SSF159283">
    <property type="entry name" value="Guanosine diphospho-D-mannose pyrophosphorylase/mannose-6-phosphate isomerase linker domain"/>
    <property type="match status" value="1"/>
</dbReference>
<protein>
    <submittedName>
        <fullName evidence="2">Mannose-1-phosphate guanylyltransferase</fullName>
    </submittedName>
</protein>
<dbReference type="Gene3D" id="3.90.550.10">
    <property type="entry name" value="Spore Coat Polysaccharide Biosynthesis Protein SpsA, Chain A"/>
    <property type="match status" value="1"/>
</dbReference>
<dbReference type="GO" id="GO:0004475">
    <property type="term" value="F:mannose-1-phosphate guanylyltransferase (GTP) activity"/>
    <property type="evidence" value="ECO:0007669"/>
    <property type="project" value="InterPro"/>
</dbReference>
<dbReference type="GO" id="GO:0009298">
    <property type="term" value="P:GDP-mannose biosynthetic process"/>
    <property type="evidence" value="ECO:0007669"/>
    <property type="project" value="TreeGrafter"/>
</dbReference>
<dbReference type="CDD" id="cd02509">
    <property type="entry name" value="GDP-M1P_Guanylyltransferase"/>
    <property type="match status" value="1"/>
</dbReference>
<dbReference type="InterPro" id="IPR051161">
    <property type="entry name" value="Mannose-6P_isomerase_type2"/>
</dbReference>
<keyword evidence="2" id="KW-0548">Nucleotidyltransferase</keyword>
<proteinExistence type="predicted"/>
<dbReference type="InterPro" id="IPR049577">
    <property type="entry name" value="GMPP_N"/>
</dbReference>
<feature type="domain" description="Nucleotidyl transferase" evidence="1">
    <location>
        <begin position="5"/>
        <end position="280"/>
    </location>
</feature>
<dbReference type="SUPFAM" id="SSF53448">
    <property type="entry name" value="Nucleotide-diphospho-sugar transferases"/>
    <property type="match status" value="1"/>
</dbReference>